<dbReference type="NCBIfam" id="TIGR01888">
    <property type="entry name" value="cas_cmr3"/>
    <property type="match status" value="1"/>
</dbReference>
<proteinExistence type="predicted"/>
<protein>
    <submittedName>
        <fullName evidence="1">Type III-B CRISPR module-associated protein Cmr3</fullName>
    </submittedName>
</protein>
<dbReference type="EMBL" id="CP084166">
    <property type="protein sequence ID" value="UJG41236.1"/>
    <property type="molecule type" value="Genomic_DNA"/>
</dbReference>
<name>A0A9Y1BLF9_9ARCH</name>
<dbReference type="InterPro" id="IPR010165">
    <property type="entry name" value="CRISPR-Cmr3_IIIB"/>
</dbReference>
<dbReference type="InterPro" id="IPR019117">
    <property type="entry name" value="CRISPR-assoc_protein_Cmr3"/>
</dbReference>
<dbReference type="AlphaFoldDB" id="A0A9Y1BLF9"/>
<dbReference type="Gene3D" id="2.60.40.4350">
    <property type="match status" value="1"/>
</dbReference>
<sequence length="380" mass="43294">MAKEQCFIIEPLDRLFFRGNYSFYKSDSSSDFVKSVFPPSPFSITGLIRSLLARYYGWDGSSKWDENIISKLGDGTDLGPLDFFGPYLLLKEDNQFHPLFPVPLHIIGHISSQKNEEIVDLDYLIPSKQKYLSSISKDKHDRKSILLPRRSGNYGYKTLQNYYVKFDDLERLLSFSSESLKNVRFLSENKLWQKENEIGIEIDPTTNTAVTGNLFSRQMIRLENIVLCMKVNGIDLLDSIENWCNRIGGEGKIANISYKEIEFPVIDKIPPISTVSDNFTITFITPAYLGDSLDEVMTFLSKKFGSEVIGANIGDILRIGGWNAVKKEPLEVRPFIPPGSTFFFDEKNTSSLKRLVSNKIGKLTEFGFGQFLFGKWERGD</sequence>
<dbReference type="Gene3D" id="3.30.70.2940">
    <property type="match status" value="1"/>
</dbReference>
<organism evidence="1">
    <name type="scientific">Candidatus Heimdallarchaeum aukensis</name>
    <dbReference type="NCBI Taxonomy" id="2876573"/>
    <lineage>
        <taxon>Archaea</taxon>
        <taxon>Promethearchaeati</taxon>
        <taxon>Candidatus Heimdallarchaeota</taxon>
        <taxon>Candidatus Heimdallarchaeia (ex Rinke et al. 2021) (nom. nud.)</taxon>
        <taxon>Candidatus Heimdallarchaeales</taxon>
        <taxon>Candidatus Heimdallarchaeaceae</taxon>
        <taxon>Candidatus Heimdallarchaeum</taxon>
    </lineage>
</organism>
<accession>A0A9Y1BLF9</accession>
<evidence type="ECO:0000313" key="1">
    <source>
        <dbReference type="EMBL" id="UJG41236.1"/>
    </source>
</evidence>
<dbReference type="Pfam" id="PF09700">
    <property type="entry name" value="Cas_Cmr3"/>
    <property type="match status" value="1"/>
</dbReference>
<gene>
    <name evidence="1" type="primary">cmr3</name>
    <name evidence="1" type="ORF">K9W45_01940</name>
</gene>
<reference evidence="1" key="1">
    <citation type="journal article" date="2022" name="Nat. Microbiol.">
        <title>Unique mobile elements and scalable gene flow at the prokaryote-eukaryote boundary revealed by circularized Asgard archaea genomes.</title>
        <authorList>
            <person name="Wu F."/>
            <person name="Speth D.R."/>
            <person name="Philosof A."/>
            <person name="Cremiere A."/>
            <person name="Narayanan A."/>
            <person name="Barco R.A."/>
            <person name="Connon S.A."/>
            <person name="Amend J.P."/>
            <person name="Antoshechkin I.A."/>
            <person name="Orphan V.J."/>
        </authorList>
    </citation>
    <scope>NUCLEOTIDE SEQUENCE</scope>
    <source>
        <strain evidence="1">PM71</strain>
    </source>
</reference>
<dbReference type="Proteomes" id="UP001201020">
    <property type="component" value="Chromosome"/>
</dbReference>